<keyword evidence="1" id="KW-0472">Membrane</keyword>
<keyword evidence="3" id="KW-1185">Reference proteome</keyword>
<feature type="transmembrane region" description="Helical" evidence="1">
    <location>
        <begin position="224"/>
        <end position="251"/>
    </location>
</feature>
<keyword evidence="1" id="KW-0812">Transmembrane</keyword>
<dbReference type="AlphaFoldDB" id="E8LJB9"/>
<evidence type="ECO:0000313" key="3">
    <source>
        <dbReference type="Proteomes" id="UP000018458"/>
    </source>
</evidence>
<evidence type="ECO:0000256" key="1">
    <source>
        <dbReference type="SAM" id="Phobius"/>
    </source>
</evidence>
<dbReference type="EMBL" id="AEVO01000036">
    <property type="protein sequence ID" value="EFY07390.1"/>
    <property type="molecule type" value="Genomic_DNA"/>
</dbReference>
<dbReference type="STRING" id="762983.HMPREF9444_00757"/>
<evidence type="ECO:0000313" key="2">
    <source>
        <dbReference type="EMBL" id="EFY07390.1"/>
    </source>
</evidence>
<sequence length="261" mass="29122">MSDTTLNKPPVSVGTGGMLYAILKGLTGSAKDLSAFTISPFIFIFSLPCALLAPMLWAFLIFKSHCVKVKQDFSLRFFISRHIGSFLFFEALYFICLFLLFNFVFFKLDYLTDLYISQAQNLNTLQIGTGAQADYARSVTFLFAVCALVVLMLISFLSLSAYSLINKDSNPVKTALKALLLNLPGFIVLYAACVCVFIVVERSFAVFKLNAVQAMVLNQDYFDWSFAFIALRIYLLCAFINAIFVLGALIFKCLSMPDKNA</sequence>
<keyword evidence="1" id="KW-1133">Transmembrane helix</keyword>
<reference evidence="2 3" key="1">
    <citation type="submission" date="2011-01" db="EMBL/GenBank/DDBJ databases">
        <authorList>
            <person name="Weinstock G."/>
            <person name="Sodergren E."/>
            <person name="Clifton S."/>
            <person name="Fulton L."/>
            <person name="Fulton B."/>
            <person name="Courtney L."/>
            <person name="Fronick C."/>
            <person name="Harrison M."/>
            <person name="Strong C."/>
            <person name="Farmer C."/>
            <person name="Delahaunty K."/>
            <person name="Markovic C."/>
            <person name="Hall O."/>
            <person name="Minx P."/>
            <person name="Tomlinson C."/>
            <person name="Mitreva M."/>
            <person name="Hou S."/>
            <person name="Chen J."/>
            <person name="Wollam A."/>
            <person name="Pepin K.H."/>
            <person name="Johnson M."/>
            <person name="Bhonagiri V."/>
            <person name="Zhang X."/>
            <person name="Suruliraj S."/>
            <person name="Warren W."/>
            <person name="Chinwalla A."/>
            <person name="Mardis E.R."/>
            <person name="Wilson R.K."/>
        </authorList>
    </citation>
    <scope>NUCLEOTIDE SEQUENCE [LARGE SCALE GENOMIC DNA]</scope>
    <source>
        <strain evidence="3">DSM 22608 / JCM 16073 / KCTC 15190 / YIT 12066</strain>
    </source>
</reference>
<accession>E8LJB9</accession>
<organism evidence="2 3">
    <name type="scientific">Succinatimonas hippei (strain DSM 22608 / JCM 16073 / KCTC 15190 / YIT 12066)</name>
    <dbReference type="NCBI Taxonomy" id="762983"/>
    <lineage>
        <taxon>Bacteria</taxon>
        <taxon>Pseudomonadati</taxon>
        <taxon>Pseudomonadota</taxon>
        <taxon>Gammaproteobacteria</taxon>
        <taxon>Aeromonadales</taxon>
        <taxon>Succinivibrionaceae</taxon>
        <taxon>Succinatimonas</taxon>
    </lineage>
</organism>
<dbReference type="Proteomes" id="UP000018458">
    <property type="component" value="Unassembled WGS sequence"/>
</dbReference>
<feature type="transmembrane region" description="Helical" evidence="1">
    <location>
        <begin position="141"/>
        <end position="166"/>
    </location>
</feature>
<feature type="transmembrane region" description="Helical" evidence="1">
    <location>
        <begin position="41"/>
        <end position="62"/>
    </location>
</feature>
<proteinExistence type="predicted"/>
<comment type="caution">
    <text evidence="2">The sequence shown here is derived from an EMBL/GenBank/DDBJ whole genome shotgun (WGS) entry which is preliminary data.</text>
</comment>
<gene>
    <name evidence="2" type="ORF">HMPREF9444_00757</name>
</gene>
<feature type="transmembrane region" description="Helical" evidence="1">
    <location>
        <begin position="178"/>
        <end position="200"/>
    </location>
</feature>
<feature type="transmembrane region" description="Helical" evidence="1">
    <location>
        <begin position="83"/>
        <end position="105"/>
    </location>
</feature>
<protein>
    <submittedName>
        <fullName evidence="2">Poxvirus protein I5</fullName>
    </submittedName>
</protein>
<dbReference type="HOGENOM" id="CLU_1065289_0_0_6"/>
<name>E8LJB9_SUCHY</name>